<dbReference type="InterPro" id="IPR001789">
    <property type="entry name" value="Sig_transdc_resp-reg_receiver"/>
</dbReference>
<dbReference type="AlphaFoldDB" id="A0A169QYJ1"/>
<dbReference type="OrthoDB" id="582170at2"/>
<evidence type="ECO:0000259" key="2">
    <source>
        <dbReference type="PROSITE" id="PS50110"/>
    </source>
</evidence>
<dbReference type="PROSITE" id="PS50110">
    <property type="entry name" value="RESPONSE_REGULATORY"/>
    <property type="match status" value="1"/>
</dbReference>
<accession>A0A169QYJ1</accession>
<feature type="modified residue" description="4-aspartylphosphate" evidence="1">
    <location>
        <position position="63"/>
    </location>
</feature>
<sequence length="126" mass="13890">MPDGSELLNGRRVLVVEDEYFIADDMRRVFEENGAQVIGPVGSIDDALAIIDETPRIGGAVLDINLREVMVFPVADALRARGVPFVFATGYEENAVPKRLRDTIHCEKPIEPVRLARALFGERAAV</sequence>
<organism evidence="3 4">
    <name type="scientific">Methylorubrum populi</name>
    <dbReference type="NCBI Taxonomy" id="223967"/>
    <lineage>
        <taxon>Bacteria</taxon>
        <taxon>Pseudomonadati</taxon>
        <taxon>Pseudomonadota</taxon>
        <taxon>Alphaproteobacteria</taxon>
        <taxon>Hyphomicrobiales</taxon>
        <taxon>Methylobacteriaceae</taxon>
        <taxon>Methylorubrum</taxon>
    </lineage>
</organism>
<dbReference type="SMART" id="SM00448">
    <property type="entry name" value="REC"/>
    <property type="match status" value="1"/>
</dbReference>
<proteinExistence type="predicted"/>
<dbReference type="RefSeq" id="WP_096484963.1">
    <property type="nucleotide sequence ID" value="NZ_AP014809.1"/>
</dbReference>
<evidence type="ECO:0000313" key="3">
    <source>
        <dbReference type="EMBL" id="BAU90672.1"/>
    </source>
</evidence>
<name>A0A169QYJ1_9HYPH</name>
<reference evidence="3 4" key="1">
    <citation type="journal article" date="2016" name="Genome Announc.">
        <title>Complete Genome Sequence of Methylobacterium populi P-1M, Isolated from Pink-Pigmented Household Biofilm.</title>
        <authorList>
            <person name="Morohoshi T."/>
            <person name="Ikeda T."/>
        </authorList>
    </citation>
    <scope>NUCLEOTIDE SEQUENCE [LARGE SCALE GENOMIC DNA]</scope>
    <source>
        <strain evidence="3 4">P-1M</strain>
    </source>
</reference>
<dbReference type="SUPFAM" id="SSF52172">
    <property type="entry name" value="CheY-like"/>
    <property type="match status" value="1"/>
</dbReference>
<evidence type="ECO:0000256" key="1">
    <source>
        <dbReference type="PROSITE-ProRule" id="PRU00169"/>
    </source>
</evidence>
<dbReference type="InterPro" id="IPR011006">
    <property type="entry name" value="CheY-like_superfamily"/>
</dbReference>
<dbReference type="Gene3D" id="3.40.50.2300">
    <property type="match status" value="1"/>
</dbReference>
<gene>
    <name evidence="3" type="ORF">MPPM_2067</name>
</gene>
<dbReference type="EMBL" id="AP014809">
    <property type="protein sequence ID" value="BAU90672.1"/>
    <property type="molecule type" value="Genomic_DNA"/>
</dbReference>
<evidence type="ECO:0000313" key="4">
    <source>
        <dbReference type="Proteomes" id="UP000218288"/>
    </source>
</evidence>
<dbReference type="GO" id="GO:0000160">
    <property type="term" value="P:phosphorelay signal transduction system"/>
    <property type="evidence" value="ECO:0007669"/>
    <property type="project" value="InterPro"/>
</dbReference>
<protein>
    <submittedName>
        <fullName evidence="3">Response regulator receiver protein</fullName>
    </submittedName>
</protein>
<keyword evidence="1" id="KW-0597">Phosphoprotein</keyword>
<dbReference type="Proteomes" id="UP000218288">
    <property type="component" value="Chromosome"/>
</dbReference>
<feature type="domain" description="Response regulatory" evidence="2">
    <location>
        <begin position="12"/>
        <end position="123"/>
    </location>
</feature>